<comment type="caution">
    <text evidence="3">The sequence shown here is derived from an EMBL/GenBank/DDBJ whole genome shotgun (WGS) entry which is preliminary data.</text>
</comment>
<proteinExistence type="predicted"/>
<dbReference type="PANTHER" id="PTHR47633">
    <property type="entry name" value="IMMUNOGLOBULIN"/>
    <property type="match status" value="1"/>
</dbReference>
<gene>
    <name evidence="3" type="ORF">GSTENG00035868001</name>
</gene>
<organism evidence="3">
    <name type="scientific">Tetraodon nigroviridis</name>
    <name type="common">Spotted green pufferfish</name>
    <name type="synonym">Chelonodon nigroviridis</name>
    <dbReference type="NCBI Taxonomy" id="99883"/>
    <lineage>
        <taxon>Eukaryota</taxon>
        <taxon>Metazoa</taxon>
        <taxon>Chordata</taxon>
        <taxon>Craniata</taxon>
        <taxon>Vertebrata</taxon>
        <taxon>Euteleostomi</taxon>
        <taxon>Actinopterygii</taxon>
        <taxon>Neopterygii</taxon>
        <taxon>Teleostei</taxon>
        <taxon>Neoteleostei</taxon>
        <taxon>Acanthomorphata</taxon>
        <taxon>Eupercaria</taxon>
        <taxon>Tetraodontiformes</taxon>
        <taxon>Tetradontoidea</taxon>
        <taxon>Tetraodontidae</taxon>
        <taxon>Tetraodon</taxon>
    </lineage>
</organism>
<dbReference type="GO" id="GO:0004672">
    <property type="term" value="F:protein kinase activity"/>
    <property type="evidence" value="ECO:0007669"/>
    <property type="project" value="TreeGrafter"/>
</dbReference>
<dbReference type="InterPro" id="IPR013783">
    <property type="entry name" value="Ig-like_fold"/>
</dbReference>
<feature type="region of interest" description="Disordered" evidence="1">
    <location>
        <begin position="284"/>
        <end position="314"/>
    </location>
</feature>
<feature type="region of interest" description="Disordered" evidence="1">
    <location>
        <begin position="338"/>
        <end position="379"/>
    </location>
</feature>
<dbReference type="KEGG" id="tng:GSTEN00035868G001"/>
<dbReference type="InterPro" id="IPR036179">
    <property type="entry name" value="Ig-like_dom_sf"/>
</dbReference>
<dbReference type="EMBL" id="CAAE01015134">
    <property type="protein sequence ID" value="CAG13289.1"/>
    <property type="molecule type" value="Genomic_DNA"/>
</dbReference>
<accession>Q4RE93</accession>
<feature type="region of interest" description="Disordered" evidence="1">
    <location>
        <begin position="206"/>
        <end position="266"/>
    </location>
</feature>
<sequence length="418" mass="44175">MSTQAPTFTQPLQSVVALEGSAATFEAQVSAAEYSVRATNGAGQATSTAELLVTVETAPPNFVQRLQSSTVRQGSQVRLDVRVTGIPSPTVKFYREGAEIQSSADFQILQDGDLYSLLIAEAFPEDSGTYSVTAANSSGRATSTAELLVQGEEAVPTKKTKTVVSTSEIRTSKARVQKVKTFPQQCYITPSGRGPTNGNCINQKEIRRMRSGPSPSLQQAERAEIRAPTTSAQMDPGSSPGHWGGPASQHPAHAPGSSVTLGDEHTPQPVCSTHQCFTSSSTQQCLHEPGMAPSSPAGPAAPAWPLQAGLHEPRPPLLTQADVCQPRSICEEIRLTPQIRGAPPPAPPAPPQGKPLLQRKGPRSAPRGLGRPPSGAAVVEGSPVTLEVEVSGHPEPTRTGWVAYNHLHSYTPVLTHLR</sequence>
<reference evidence="3" key="2">
    <citation type="submission" date="2004-02" db="EMBL/GenBank/DDBJ databases">
        <authorList>
            <consortium name="Genoscope"/>
            <consortium name="Whitehead Institute Centre for Genome Research"/>
        </authorList>
    </citation>
    <scope>NUCLEOTIDE SEQUENCE</scope>
</reference>
<dbReference type="SUPFAM" id="SSF48726">
    <property type="entry name" value="Immunoglobulin"/>
    <property type="match status" value="2"/>
</dbReference>
<dbReference type="OrthoDB" id="9333799at2759"/>
<evidence type="ECO:0000259" key="2">
    <source>
        <dbReference type="PROSITE" id="PS50835"/>
    </source>
</evidence>
<dbReference type="SMART" id="SM00409">
    <property type="entry name" value="IG"/>
    <property type="match status" value="1"/>
</dbReference>
<dbReference type="InterPro" id="IPR007110">
    <property type="entry name" value="Ig-like_dom"/>
</dbReference>
<dbReference type="AlphaFoldDB" id="Q4RE93"/>
<dbReference type="Gene3D" id="2.60.40.10">
    <property type="entry name" value="Immunoglobulins"/>
    <property type="match status" value="1"/>
</dbReference>
<dbReference type="InterPro" id="IPR003599">
    <property type="entry name" value="Ig_sub"/>
</dbReference>
<name>Q4RE93_TETNG</name>
<dbReference type="PANTHER" id="PTHR47633:SF4">
    <property type="entry name" value="MYOPALLADIN ISOFORM X1"/>
    <property type="match status" value="1"/>
</dbReference>
<feature type="domain" description="Ig-like" evidence="2">
    <location>
        <begin position="60"/>
        <end position="148"/>
    </location>
</feature>
<evidence type="ECO:0000313" key="3">
    <source>
        <dbReference type="EMBL" id="CAG13289.1"/>
    </source>
</evidence>
<dbReference type="FunFam" id="2.60.40.10:FF:000629">
    <property type="entry name" value="Titin b"/>
    <property type="match status" value="1"/>
</dbReference>
<dbReference type="PROSITE" id="PS50835">
    <property type="entry name" value="IG_LIKE"/>
    <property type="match status" value="1"/>
</dbReference>
<feature type="compositionally biased region" description="Pro residues" evidence="1">
    <location>
        <begin position="342"/>
        <end position="353"/>
    </location>
</feature>
<feature type="compositionally biased region" description="Low complexity" evidence="1">
    <location>
        <begin position="289"/>
        <end position="303"/>
    </location>
</feature>
<reference evidence="3" key="1">
    <citation type="journal article" date="2004" name="Nature">
        <title>Genome duplication in the teleost fish Tetraodon nigroviridis reveals the early vertebrate proto-karyotype.</title>
        <authorList>
            <person name="Jaillon O."/>
            <person name="Aury J.-M."/>
            <person name="Brunet F."/>
            <person name="Petit J.-L."/>
            <person name="Stange-Thomann N."/>
            <person name="Mauceli E."/>
            <person name="Bouneau L."/>
            <person name="Fischer C."/>
            <person name="Ozouf-Costaz C."/>
            <person name="Bernot A."/>
            <person name="Nicaud S."/>
            <person name="Jaffe D."/>
            <person name="Fisher S."/>
            <person name="Lutfalla G."/>
            <person name="Dossat C."/>
            <person name="Segurens B."/>
            <person name="Dasilva C."/>
            <person name="Salanoubat M."/>
            <person name="Levy M."/>
            <person name="Boudet N."/>
            <person name="Castellano S."/>
            <person name="Anthouard V."/>
            <person name="Jubin C."/>
            <person name="Castelli V."/>
            <person name="Katinka M."/>
            <person name="Vacherie B."/>
            <person name="Biemont C."/>
            <person name="Skalli Z."/>
            <person name="Cattolico L."/>
            <person name="Poulain J."/>
            <person name="De Berardinis V."/>
            <person name="Cruaud C."/>
            <person name="Duprat S."/>
            <person name="Brottier P."/>
            <person name="Coutanceau J.-P."/>
            <person name="Gouzy J."/>
            <person name="Parra G."/>
            <person name="Lardier G."/>
            <person name="Chapple C."/>
            <person name="McKernan K.J."/>
            <person name="McEwan P."/>
            <person name="Bosak S."/>
            <person name="Kellis M."/>
            <person name="Volff J.-N."/>
            <person name="Guigo R."/>
            <person name="Zody M.C."/>
            <person name="Mesirov J."/>
            <person name="Lindblad-Toh K."/>
            <person name="Birren B."/>
            <person name="Nusbaum C."/>
            <person name="Kahn D."/>
            <person name="Robinson-Rechavi M."/>
            <person name="Laudet V."/>
            <person name="Schachter V."/>
            <person name="Quetier F."/>
            <person name="Saurin W."/>
            <person name="Scarpelli C."/>
            <person name="Wincker P."/>
            <person name="Lander E.S."/>
            <person name="Weissenbach J."/>
            <person name="Roest Crollius H."/>
        </authorList>
    </citation>
    <scope>NUCLEOTIDE SEQUENCE [LARGE SCALE GENOMIC DNA]</scope>
</reference>
<protein>
    <submittedName>
        <fullName evidence="3">(spotted green pufferfish) hypothetical protein</fullName>
    </submittedName>
</protein>
<evidence type="ECO:0000256" key="1">
    <source>
        <dbReference type="SAM" id="MobiDB-lite"/>
    </source>
</evidence>
<dbReference type="InterPro" id="IPR013098">
    <property type="entry name" value="Ig_I-set"/>
</dbReference>
<dbReference type="Pfam" id="PF07679">
    <property type="entry name" value="I-set"/>
    <property type="match status" value="1"/>
</dbReference>